<evidence type="ECO:0000256" key="1">
    <source>
        <dbReference type="SAM" id="MobiDB-lite"/>
    </source>
</evidence>
<feature type="compositionally biased region" description="Basic and acidic residues" evidence="1">
    <location>
        <begin position="21"/>
        <end position="36"/>
    </location>
</feature>
<gene>
    <name evidence="3" type="ORF">S01H1_72787</name>
</gene>
<feature type="domain" description="LysM" evidence="2">
    <location>
        <begin position="62"/>
        <end position="121"/>
    </location>
</feature>
<evidence type="ECO:0000259" key="2">
    <source>
        <dbReference type="PROSITE" id="PS51782"/>
    </source>
</evidence>
<comment type="caution">
    <text evidence="3">The sequence shown here is derived from an EMBL/GenBank/DDBJ whole genome shotgun (WGS) entry which is preliminary data.</text>
</comment>
<sequence length="186" mass="20917">MVPIKKSVLEKAETPLQSTGEKIKEETKEATHAKTATVEEKAIQPSTTKAKEKEAVTEEVSGYYIVKKGDTLSTIAGRGDVYGNPLKWPILYRLNMNKLDTLQVGEGFLEREIPEGVRLKIITPDEARENFKRNAHNIWSVNVLSATTIKEIFSSTIRLIRSGYPAYITSATVKGKDWMRLRVGFF</sequence>
<name>X0X4B6_9ZZZZ</name>
<dbReference type="Pfam" id="PF01476">
    <property type="entry name" value="LysM"/>
    <property type="match status" value="1"/>
</dbReference>
<feature type="non-terminal residue" evidence="3">
    <location>
        <position position="186"/>
    </location>
</feature>
<accession>X0X4B6</accession>
<feature type="region of interest" description="Disordered" evidence="1">
    <location>
        <begin position="1"/>
        <end position="36"/>
    </location>
</feature>
<dbReference type="AlphaFoldDB" id="X0X4B6"/>
<dbReference type="InterPro" id="IPR036779">
    <property type="entry name" value="LysM_dom_sf"/>
</dbReference>
<dbReference type="Gene3D" id="3.10.350.10">
    <property type="entry name" value="LysM domain"/>
    <property type="match status" value="1"/>
</dbReference>
<evidence type="ECO:0000313" key="3">
    <source>
        <dbReference type="EMBL" id="GAG38054.1"/>
    </source>
</evidence>
<organism evidence="3">
    <name type="scientific">marine sediment metagenome</name>
    <dbReference type="NCBI Taxonomy" id="412755"/>
    <lineage>
        <taxon>unclassified sequences</taxon>
        <taxon>metagenomes</taxon>
        <taxon>ecological metagenomes</taxon>
    </lineage>
</organism>
<dbReference type="InterPro" id="IPR018392">
    <property type="entry name" value="LysM"/>
</dbReference>
<dbReference type="CDD" id="cd00118">
    <property type="entry name" value="LysM"/>
    <property type="match status" value="1"/>
</dbReference>
<protein>
    <recommendedName>
        <fullName evidence="2">LysM domain-containing protein</fullName>
    </recommendedName>
</protein>
<reference evidence="3" key="1">
    <citation type="journal article" date="2014" name="Front. Microbiol.">
        <title>High frequency of phylogenetically diverse reductive dehalogenase-homologous genes in deep subseafloor sedimentary metagenomes.</title>
        <authorList>
            <person name="Kawai M."/>
            <person name="Futagami T."/>
            <person name="Toyoda A."/>
            <person name="Takaki Y."/>
            <person name="Nishi S."/>
            <person name="Hori S."/>
            <person name="Arai W."/>
            <person name="Tsubouchi T."/>
            <person name="Morono Y."/>
            <person name="Uchiyama I."/>
            <person name="Ito T."/>
            <person name="Fujiyama A."/>
            <person name="Inagaki F."/>
            <person name="Takami H."/>
        </authorList>
    </citation>
    <scope>NUCLEOTIDE SEQUENCE</scope>
    <source>
        <strain evidence="3">Expedition CK06-06</strain>
    </source>
</reference>
<dbReference type="EMBL" id="BARS01048583">
    <property type="protein sequence ID" value="GAG38054.1"/>
    <property type="molecule type" value="Genomic_DNA"/>
</dbReference>
<proteinExistence type="predicted"/>
<dbReference type="PROSITE" id="PS51782">
    <property type="entry name" value="LYSM"/>
    <property type="match status" value="1"/>
</dbReference>